<keyword evidence="4" id="KW-0735">Signal-anchor</keyword>
<protein>
    <recommendedName>
        <fullName evidence="9">Band 7 domain-containing protein</fullName>
    </recommendedName>
</protein>
<keyword evidence="3" id="KW-0256">Endoplasmic reticulum</keyword>
<reference evidence="10" key="1">
    <citation type="submission" date="2018-11" db="EMBL/GenBank/DDBJ databases">
        <title>A distinct lineage of giant viruses engineers rhodopsin photosystems in predatory marine eukaryotes.</title>
        <authorList>
            <person name="Needham D.M."/>
            <person name="Yoshizawa S."/>
            <person name="Hosaka T."/>
            <person name="Poirier C."/>
            <person name="Choi C.-J."/>
            <person name="Hehenberger E."/>
            <person name="Irwin N.A.T."/>
            <person name="Wilken S."/>
            <person name="Yung C.-M."/>
            <person name="Bachy C."/>
            <person name="Kurihara R."/>
            <person name="Nakajima Y."/>
            <person name="Kojima K."/>
            <person name="Kimura-Someya T."/>
            <person name="Leonard G."/>
            <person name="Malmstrom R.R."/>
            <person name="Mende D."/>
            <person name="Olson D.K."/>
            <person name="Sudo Y."/>
            <person name="Sudek S."/>
            <person name="Richards T.A."/>
            <person name="DeLong E.F."/>
            <person name="Keeling P.J."/>
            <person name="Santoro A.E."/>
            <person name="Shirouzu M."/>
            <person name="Iwasaki W."/>
            <person name="Worden A.Z."/>
        </authorList>
    </citation>
    <scope>NUCLEOTIDE SEQUENCE</scope>
</reference>
<keyword evidence="2" id="KW-0812">Transmembrane</keyword>
<dbReference type="GO" id="GO:0032933">
    <property type="term" value="P:SREBP signaling pathway"/>
    <property type="evidence" value="ECO:0007669"/>
    <property type="project" value="TreeGrafter"/>
</dbReference>
<dbReference type="InterPro" id="IPR001107">
    <property type="entry name" value="Band_7"/>
</dbReference>
<keyword evidence="8" id="KW-0175">Coiled coil</keyword>
<dbReference type="GO" id="GO:0031625">
    <property type="term" value="F:ubiquitin protein ligase binding"/>
    <property type="evidence" value="ECO:0007669"/>
    <property type="project" value="InterPro"/>
</dbReference>
<proteinExistence type="predicted"/>
<evidence type="ECO:0000256" key="2">
    <source>
        <dbReference type="ARBA" id="ARBA00022692"/>
    </source>
</evidence>
<dbReference type="Pfam" id="PF01145">
    <property type="entry name" value="Band_7"/>
    <property type="match status" value="1"/>
</dbReference>
<dbReference type="PANTHER" id="PTHR15351:SF3">
    <property type="entry name" value="ERLIN"/>
    <property type="match status" value="1"/>
</dbReference>
<gene>
    <name evidence="10" type="ORF">1_275</name>
</gene>
<keyword evidence="7" id="KW-0325">Glycoprotein</keyword>
<keyword evidence="6" id="KW-0472">Membrane</keyword>
<evidence type="ECO:0000313" key="10">
    <source>
        <dbReference type="EMBL" id="QDY51890.1"/>
    </source>
</evidence>
<accession>A0A5B8HXF4</accession>
<evidence type="ECO:0000256" key="6">
    <source>
        <dbReference type="ARBA" id="ARBA00023136"/>
    </source>
</evidence>
<evidence type="ECO:0000259" key="9">
    <source>
        <dbReference type="SMART" id="SM00244"/>
    </source>
</evidence>
<sequence length="326" mass="37557">MFTEITTLATTGFLLLSSVYECPEGHRCVYYRGGSLLDEISEPGYNYKMPFITKAAPVQVTWDNDHVSNVICGSSQGGSAFLDIEVVNKLNSSNECILKVIREHTLYYDKTLIYDYIPSEVAQFCKNYTLNDIVIREFDKLDEVLLGKLRKNIESYGLGECLEIKNVRINRPKLNDQMKKIFESIENEEKSKELMERKKDTDKVILEKQLQKEIMEKEREKRTTELDSEIQLSKARANAEKQHIQDRMILDTKRSEAEAEKIALIKRSEGYNTLLSNPDYIKLETMKSTYHNSKIVIGEIPKTSIFNFDFPKTPNSLLMNGTNFGN</sequence>
<dbReference type="SMART" id="SM00244">
    <property type="entry name" value="PHB"/>
    <property type="match status" value="1"/>
</dbReference>
<organism evidence="10">
    <name type="scientific">Mimiviridae sp. ChoanoV1</name>
    <dbReference type="NCBI Taxonomy" id="2596887"/>
    <lineage>
        <taxon>Viruses</taxon>
        <taxon>Varidnaviria</taxon>
        <taxon>Bamfordvirae</taxon>
        <taxon>Nucleocytoviricota</taxon>
        <taxon>Megaviricetes</taxon>
        <taxon>Imitervirales</taxon>
        <taxon>Schizomimiviridae</taxon>
    </lineage>
</organism>
<evidence type="ECO:0000256" key="8">
    <source>
        <dbReference type="SAM" id="Coils"/>
    </source>
</evidence>
<dbReference type="InterPro" id="IPR033294">
    <property type="entry name" value="Erlin1/2"/>
</dbReference>
<comment type="subcellular location">
    <subcellularLocation>
        <location evidence="1">Endoplasmic reticulum membrane</location>
        <topology evidence="1">Single-pass type II membrane protein</topology>
    </subcellularLocation>
</comment>
<dbReference type="EMBL" id="MK250085">
    <property type="protein sequence ID" value="QDY51890.1"/>
    <property type="molecule type" value="Genomic_DNA"/>
</dbReference>
<feature type="domain" description="Band 7" evidence="9">
    <location>
        <begin position="17"/>
        <end position="186"/>
    </location>
</feature>
<dbReference type="GO" id="GO:0015485">
    <property type="term" value="F:cholesterol binding"/>
    <property type="evidence" value="ECO:0007669"/>
    <property type="project" value="TreeGrafter"/>
</dbReference>
<evidence type="ECO:0000256" key="1">
    <source>
        <dbReference type="ARBA" id="ARBA00004648"/>
    </source>
</evidence>
<keyword evidence="5" id="KW-1133">Transmembrane helix</keyword>
<evidence type="ECO:0000256" key="4">
    <source>
        <dbReference type="ARBA" id="ARBA00022968"/>
    </source>
</evidence>
<feature type="coiled-coil region" evidence="8">
    <location>
        <begin position="178"/>
        <end position="227"/>
    </location>
</feature>
<dbReference type="PANTHER" id="PTHR15351">
    <property type="entry name" value="ERLIN (ER LIPID RAFT ASSOCIATED PROTEIN) HOMOLOG"/>
    <property type="match status" value="1"/>
</dbReference>
<evidence type="ECO:0000256" key="3">
    <source>
        <dbReference type="ARBA" id="ARBA00022824"/>
    </source>
</evidence>
<evidence type="ECO:0000256" key="5">
    <source>
        <dbReference type="ARBA" id="ARBA00022989"/>
    </source>
</evidence>
<evidence type="ECO:0000256" key="7">
    <source>
        <dbReference type="ARBA" id="ARBA00023180"/>
    </source>
</evidence>
<name>A0A5B8HXF4_9VIRU</name>